<dbReference type="STRING" id="447093.C0NI78"/>
<dbReference type="Proteomes" id="UP000001631">
    <property type="component" value="Unassembled WGS sequence"/>
</dbReference>
<gene>
    <name evidence="2" type="ORF">HCBG_03050</name>
</gene>
<keyword evidence="1" id="KW-1133">Transmembrane helix</keyword>
<evidence type="ECO:0000313" key="2">
    <source>
        <dbReference type="EMBL" id="EEH09513.1"/>
    </source>
</evidence>
<accession>C0NI78</accession>
<dbReference type="HOGENOM" id="CLU_016136_2_0_1"/>
<feature type="transmembrane region" description="Helical" evidence="1">
    <location>
        <begin position="271"/>
        <end position="291"/>
    </location>
</feature>
<dbReference type="RefSeq" id="XP_045289994.1">
    <property type="nucleotide sequence ID" value="XM_045430099.1"/>
</dbReference>
<sequence>MKFKNIFQKDDLEMERRAPLPWISNPVSLGVQAQDEEIVLESVSKVDTSTETLEDIQKEAPDKTNSSVFKTPNTLLVDLFYDLFFAANLAGFTLTHEINNTGGLKSYAGYISLLWFVWVQTTFFDLRFYTDSVLSRLFKILHLGVVGAFTILGPNFDSSSPTTRTNQYQNTSFVLMSSRVILVLQYGSILWYIRGYKRAVLPILMVIGALFVTAMSYMGLAFAAIRSSGNLAFVAWYVIGAVEAIFMVSISSFWEVLSFKETAIVQRFKSMTLIILGIGFVGMARAATRVAQDIRDITSTSIGLMISYFFVIYFIYTMYSDQIPENWFSGIRQQIWTLVHLPLHMGILLAVEGCRGWIMWDIANHIIEGAALQALLALDALGLPRTPSEAEAFVTELRIIVINLYQRLHSGEPVPDFTPIYEGLLSLNPFDEDTQVYVLIQEFFNDIYFWVMRAFGIPVPRLGNIGRQTFEEQNKVIYSKFYVLFGYFFIGSGLTLVLLALLRWLGKARRTRGEMLSIVLMTLLGTGVTFISFFIPAEKNLNVEVQPEGPFSIYLNSRWIVPTVALIYAFVVVVDNLIIWISHRRWIKRLPSS</sequence>
<keyword evidence="1" id="KW-0812">Transmembrane</keyword>
<feature type="transmembrane region" description="Helical" evidence="1">
    <location>
        <begin position="173"/>
        <end position="193"/>
    </location>
</feature>
<keyword evidence="1" id="KW-0472">Membrane</keyword>
<feature type="transmembrane region" description="Helical" evidence="1">
    <location>
        <begin position="231"/>
        <end position="250"/>
    </location>
</feature>
<proteinExistence type="predicted"/>
<dbReference type="PANTHER" id="PTHR42101:SF1">
    <property type="entry name" value="LOW TEMPERATURE REQUIREMENT A"/>
    <property type="match status" value="1"/>
</dbReference>
<evidence type="ECO:0008006" key="4">
    <source>
        <dbReference type="Google" id="ProtNLM"/>
    </source>
</evidence>
<protein>
    <recommendedName>
        <fullName evidence="4">Low temperature requirement A</fullName>
    </recommendedName>
</protein>
<keyword evidence="3" id="KW-1185">Reference proteome</keyword>
<dbReference type="VEuPathDB" id="FungiDB:I7I50_09823"/>
<feature type="transmembrane region" description="Helical" evidence="1">
    <location>
        <begin position="559"/>
        <end position="581"/>
    </location>
</feature>
<dbReference type="InParanoid" id="C0NI78"/>
<feature type="transmembrane region" description="Helical" evidence="1">
    <location>
        <begin position="481"/>
        <end position="504"/>
    </location>
</feature>
<name>C0NI78_AJECG</name>
<dbReference type="EMBL" id="GG663365">
    <property type="protein sequence ID" value="EEH09513.1"/>
    <property type="molecule type" value="Genomic_DNA"/>
</dbReference>
<feature type="transmembrane region" description="Helical" evidence="1">
    <location>
        <begin position="297"/>
        <end position="316"/>
    </location>
</feature>
<feature type="transmembrane region" description="Helical" evidence="1">
    <location>
        <begin position="200"/>
        <end position="225"/>
    </location>
</feature>
<organism evidence="2 3">
    <name type="scientific">Ajellomyces capsulatus (strain G186AR / H82 / ATCC MYA-2454 / RMSCC 2432)</name>
    <name type="common">Darling's disease fungus</name>
    <name type="synonym">Histoplasma capsulatum</name>
    <dbReference type="NCBI Taxonomy" id="447093"/>
    <lineage>
        <taxon>Eukaryota</taxon>
        <taxon>Fungi</taxon>
        <taxon>Dikarya</taxon>
        <taxon>Ascomycota</taxon>
        <taxon>Pezizomycotina</taxon>
        <taxon>Eurotiomycetes</taxon>
        <taxon>Eurotiomycetidae</taxon>
        <taxon>Onygenales</taxon>
        <taxon>Ajellomycetaceae</taxon>
        <taxon>Histoplasma</taxon>
    </lineage>
</organism>
<dbReference type="PANTHER" id="PTHR42101">
    <property type="entry name" value="CHROMOSOME 16, WHOLE GENOME SHOTGUN SEQUENCE"/>
    <property type="match status" value="1"/>
</dbReference>
<feature type="transmembrane region" description="Helical" evidence="1">
    <location>
        <begin position="516"/>
        <end position="535"/>
    </location>
</feature>
<dbReference type="GeneID" id="69036066"/>
<reference evidence="2" key="1">
    <citation type="submission" date="2009-02" db="EMBL/GenBank/DDBJ databases">
        <title>The Genome Sequence of Ajellomyces capsulatus strain G186AR.</title>
        <authorList>
            <consortium name="The Broad Institute Genome Sequencing Platform"/>
            <person name="Champion M."/>
            <person name="Cuomo C."/>
            <person name="Ma L.-J."/>
            <person name="Henn M.R."/>
            <person name="Sil A."/>
            <person name="Goldman B."/>
            <person name="Young S.K."/>
            <person name="Kodira C.D."/>
            <person name="Zeng Q."/>
            <person name="Koehrsen M."/>
            <person name="Alvarado L."/>
            <person name="Berlin A."/>
            <person name="Borenstein D."/>
            <person name="Chen Z."/>
            <person name="Engels R."/>
            <person name="Freedman E."/>
            <person name="Gellesch M."/>
            <person name="Goldberg J."/>
            <person name="Griggs A."/>
            <person name="Gujja S."/>
            <person name="Heiman D."/>
            <person name="Hepburn T."/>
            <person name="Howarth C."/>
            <person name="Jen D."/>
            <person name="Larson L."/>
            <person name="Lewis B."/>
            <person name="Mehta T."/>
            <person name="Park D."/>
            <person name="Pearson M."/>
            <person name="Roberts A."/>
            <person name="Saif S."/>
            <person name="Shea T."/>
            <person name="Shenoy N."/>
            <person name="Sisk P."/>
            <person name="Stolte C."/>
            <person name="Sykes S."/>
            <person name="Walk T."/>
            <person name="White J."/>
            <person name="Yandava C."/>
            <person name="Klein B."/>
            <person name="McEwen J.G."/>
            <person name="Puccia R."/>
            <person name="Goldman G.H."/>
            <person name="Felipe M.S."/>
            <person name="Nino-Vega G."/>
            <person name="San-Blas G."/>
            <person name="Taylor J."/>
            <person name="Mendoza L."/>
            <person name="Galagan J."/>
            <person name="Nusbaum C."/>
            <person name="Birren B."/>
        </authorList>
    </citation>
    <scope>NUCLEOTIDE SEQUENCE</scope>
    <source>
        <strain evidence="2">G186AR</strain>
    </source>
</reference>
<evidence type="ECO:0000313" key="3">
    <source>
        <dbReference type="Proteomes" id="UP000001631"/>
    </source>
</evidence>
<evidence type="ECO:0000256" key="1">
    <source>
        <dbReference type="SAM" id="Phobius"/>
    </source>
</evidence>
<dbReference type="AlphaFoldDB" id="C0NI78"/>